<feature type="compositionally biased region" description="Basic and acidic residues" evidence="1">
    <location>
        <begin position="1"/>
        <end position="14"/>
    </location>
</feature>
<keyword evidence="3" id="KW-1185">Reference proteome</keyword>
<dbReference type="EMBL" id="JBHUCP010000042">
    <property type="protein sequence ID" value="MFD1534686.1"/>
    <property type="molecule type" value="Genomic_DNA"/>
</dbReference>
<comment type="caution">
    <text evidence="2">The sequence shown here is derived from an EMBL/GenBank/DDBJ whole genome shotgun (WGS) entry which is preliminary data.</text>
</comment>
<sequence>MERGSAEHGPRMDEALTGQLQGQLGPHGANRGEWAAAEPPAADDPPERTDLPAADPGEEIDQDEVEMRRLRHAMEVANDWNPARDPS</sequence>
<dbReference type="Proteomes" id="UP001597145">
    <property type="component" value="Unassembled WGS sequence"/>
</dbReference>
<feature type="region of interest" description="Disordered" evidence="1">
    <location>
        <begin position="1"/>
        <end position="65"/>
    </location>
</feature>
<evidence type="ECO:0000313" key="2">
    <source>
        <dbReference type="EMBL" id="MFD1534686.1"/>
    </source>
</evidence>
<evidence type="ECO:0000313" key="3">
    <source>
        <dbReference type="Proteomes" id="UP001597145"/>
    </source>
</evidence>
<protein>
    <submittedName>
        <fullName evidence="2">Uncharacterized protein</fullName>
    </submittedName>
</protein>
<organism evidence="2 3">
    <name type="scientific">Pseudonocardia aurantiaca</name>
    <dbReference type="NCBI Taxonomy" id="75290"/>
    <lineage>
        <taxon>Bacteria</taxon>
        <taxon>Bacillati</taxon>
        <taxon>Actinomycetota</taxon>
        <taxon>Actinomycetes</taxon>
        <taxon>Pseudonocardiales</taxon>
        <taxon>Pseudonocardiaceae</taxon>
        <taxon>Pseudonocardia</taxon>
    </lineage>
</organism>
<name>A0ABW4FYG6_9PSEU</name>
<gene>
    <name evidence="2" type="ORF">ACFSCY_35235</name>
</gene>
<accession>A0ABW4FYG6</accession>
<reference evidence="3" key="1">
    <citation type="journal article" date="2019" name="Int. J. Syst. Evol. Microbiol.">
        <title>The Global Catalogue of Microorganisms (GCM) 10K type strain sequencing project: providing services to taxonomists for standard genome sequencing and annotation.</title>
        <authorList>
            <consortium name="The Broad Institute Genomics Platform"/>
            <consortium name="The Broad Institute Genome Sequencing Center for Infectious Disease"/>
            <person name="Wu L."/>
            <person name="Ma J."/>
        </authorList>
    </citation>
    <scope>NUCLEOTIDE SEQUENCE [LARGE SCALE GENOMIC DNA]</scope>
    <source>
        <strain evidence="3">JCM 12165</strain>
    </source>
</reference>
<evidence type="ECO:0000256" key="1">
    <source>
        <dbReference type="SAM" id="MobiDB-lite"/>
    </source>
</evidence>
<proteinExistence type="predicted"/>
<dbReference type="RefSeq" id="WP_343982342.1">
    <property type="nucleotide sequence ID" value="NZ_BAAAJG010000015.1"/>
</dbReference>